<sequence>MDWISTRTSCFAVSNAITKTVLDLNSFVRDVRESRADLTSLSAELHALEGVLDLLKDDAASVAFPADLALQTPAVVAGSGALVAKVGAILGGGEGDSSSEKRSRWLAMRQHIAESRILLEVHRLTLGLALDLVAFSCSQHLQPDDDSPPLANATVTDFVRILDEIGQLRTRVCDMTDGETILLLQSYLDVLQQHAQTAADEADTGPEPEPESGSESEGDMAAEASDNETPTPQAGKAPEIAVEMPVGEKDGEPLASATAQESQEQPQSSLQEPQPPPPFSFPVYSMPRQRFPSPPPPPPPPPRGRRNGSVLLPSCEINDLMDELRDELMNRPPTPPPKTEARTNSGLGFDGPSGNEASPSTAHPASNVITAPLPPLPPIAEPAGQLNHHHCTSNITCRPLDNSRTPPQSDSKNSARFSRFLRQVLSASATKPHERDSVAAGSASGSVFAPSPLANSTSSSSEQSSFAGHHGSNNVDNGGNGHPAVADRRDRSRFSVSDSSSTSMAVASTKQAGSKISNNKNSRNSSKQKKKGSAKTDNEPDTVFGVSLRKSIQMAASSARTHHTGSHGASRREFPLCILKCYNFIRSDDGLHTPGIFAGGVLGRPNENADIDPAASLQVVNPDRVRAMYEHFSTPPLYGSDLDNDNLASAIVIESGSGAVLSSRGYSRHDAAALVLQYLEALPKPLVPESAARRWFTLSRQASLPGSYAKRLDQCIDFWEEALEGVRGPARSLLKLLLNLWGEIADAAEYNDMTAERLAGRVLRPLTHLEGGRYETDYMLSLAFIIRKRSEYALLLRGGERKSNAAFEA</sequence>
<evidence type="ECO:0000259" key="2">
    <source>
        <dbReference type="PROSITE" id="PS50238"/>
    </source>
</evidence>
<reference evidence="3 4" key="1">
    <citation type="submission" date="2024-01" db="EMBL/GenBank/DDBJ databases">
        <authorList>
            <person name="Allen C."/>
            <person name="Tagirdzhanova G."/>
        </authorList>
    </citation>
    <scope>NUCLEOTIDE SEQUENCE [LARGE SCALE GENOMIC DNA]</scope>
    <source>
        <strain evidence="3 4">CBS 573.63</strain>
    </source>
</reference>
<feature type="compositionally biased region" description="Low complexity" evidence="1">
    <location>
        <begin position="260"/>
        <end position="272"/>
    </location>
</feature>
<dbReference type="Gene3D" id="1.10.555.10">
    <property type="entry name" value="Rho GTPase activation protein"/>
    <property type="match status" value="1"/>
</dbReference>
<feature type="compositionally biased region" description="Pro residues" evidence="1">
    <location>
        <begin position="292"/>
        <end position="302"/>
    </location>
</feature>
<feature type="domain" description="Rho-GAP" evidence="2">
    <location>
        <begin position="546"/>
        <end position="793"/>
    </location>
</feature>
<evidence type="ECO:0000313" key="3">
    <source>
        <dbReference type="EMBL" id="CAK7269224.1"/>
    </source>
</evidence>
<evidence type="ECO:0000256" key="1">
    <source>
        <dbReference type="SAM" id="MobiDB-lite"/>
    </source>
</evidence>
<feature type="compositionally biased region" description="Low complexity" evidence="1">
    <location>
        <begin position="494"/>
        <end position="525"/>
    </location>
</feature>
<accession>A0ABP0DLR8</accession>
<name>A0ABP0DLR8_9PEZI</name>
<feature type="region of interest" description="Disordered" evidence="1">
    <location>
        <begin position="428"/>
        <end position="542"/>
    </location>
</feature>
<comment type="caution">
    <text evidence="3">The sequence shown here is derived from an EMBL/GenBank/DDBJ whole genome shotgun (WGS) entry which is preliminary data.</text>
</comment>
<dbReference type="PROSITE" id="PS50238">
    <property type="entry name" value="RHOGAP"/>
    <property type="match status" value="1"/>
</dbReference>
<feature type="region of interest" description="Disordered" evidence="1">
    <location>
        <begin position="250"/>
        <end position="387"/>
    </location>
</feature>
<organism evidence="3 4">
    <name type="scientific">Sporothrix epigloea</name>
    <dbReference type="NCBI Taxonomy" id="1892477"/>
    <lineage>
        <taxon>Eukaryota</taxon>
        <taxon>Fungi</taxon>
        <taxon>Dikarya</taxon>
        <taxon>Ascomycota</taxon>
        <taxon>Pezizomycotina</taxon>
        <taxon>Sordariomycetes</taxon>
        <taxon>Sordariomycetidae</taxon>
        <taxon>Ophiostomatales</taxon>
        <taxon>Ophiostomataceae</taxon>
        <taxon>Sporothrix</taxon>
    </lineage>
</organism>
<protein>
    <recommendedName>
        <fullName evidence="2">Rho-GAP domain-containing protein</fullName>
    </recommendedName>
</protein>
<evidence type="ECO:0000313" key="4">
    <source>
        <dbReference type="Proteomes" id="UP001642501"/>
    </source>
</evidence>
<proteinExistence type="predicted"/>
<dbReference type="InterPro" id="IPR008936">
    <property type="entry name" value="Rho_GTPase_activation_prot"/>
</dbReference>
<keyword evidence="4" id="KW-1185">Reference proteome</keyword>
<dbReference type="InterPro" id="IPR000198">
    <property type="entry name" value="RhoGAP_dom"/>
</dbReference>
<dbReference type="Proteomes" id="UP001642501">
    <property type="component" value="Unassembled WGS sequence"/>
</dbReference>
<feature type="compositionally biased region" description="Polar residues" evidence="1">
    <location>
        <begin position="355"/>
        <end position="369"/>
    </location>
</feature>
<feature type="region of interest" description="Disordered" evidence="1">
    <location>
        <begin position="195"/>
        <end position="237"/>
    </location>
</feature>
<dbReference type="SUPFAM" id="SSF48350">
    <property type="entry name" value="GTPase activation domain, GAP"/>
    <property type="match status" value="1"/>
</dbReference>
<dbReference type="EMBL" id="CAWUOM010000056">
    <property type="protein sequence ID" value="CAK7269224.1"/>
    <property type="molecule type" value="Genomic_DNA"/>
</dbReference>
<dbReference type="Pfam" id="PF00620">
    <property type="entry name" value="RhoGAP"/>
    <property type="match status" value="1"/>
</dbReference>
<feature type="compositionally biased region" description="Low complexity" evidence="1">
    <location>
        <begin position="438"/>
        <end position="465"/>
    </location>
</feature>
<feature type="compositionally biased region" description="Acidic residues" evidence="1">
    <location>
        <begin position="200"/>
        <end position="220"/>
    </location>
</feature>
<gene>
    <name evidence="3" type="ORF">SEPCBS57363_003493</name>
</gene>
<dbReference type="SMART" id="SM00324">
    <property type="entry name" value="RhoGAP"/>
    <property type="match status" value="1"/>
</dbReference>